<feature type="active site" description="Nucleophile" evidence="3">
    <location>
        <position position="112"/>
    </location>
</feature>
<feature type="binding site" evidence="4">
    <location>
        <position position="112"/>
    </location>
    <ligand>
        <name>substrate</name>
    </ligand>
</feature>
<feature type="binding site" evidence="4">
    <location>
        <position position="173"/>
    </location>
    <ligand>
        <name>substrate</name>
    </ligand>
</feature>
<feature type="binding site" evidence="4">
    <location>
        <position position="233"/>
    </location>
    <ligand>
        <name>substrate</name>
    </ligand>
</feature>
<dbReference type="GO" id="GO:0052757">
    <property type="term" value="F:chondroitin hydrolase activity"/>
    <property type="evidence" value="ECO:0007669"/>
    <property type="project" value="TreeGrafter"/>
</dbReference>
<evidence type="ECO:0000256" key="1">
    <source>
        <dbReference type="ARBA" id="ARBA00022801"/>
    </source>
</evidence>
<keyword evidence="1 5" id="KW-0378">Hydrolase</keyword>
<evidence type="ECO:0000313" key="6">
    <source>
        <dbReference type="Proteomes" id="UP000030700"/>
    </source>
</evidence>
<dbReference type="PANTHER" id="PTHR36845">
    <property type="entry name" value="HYDROLASE, PUTATIVE (AFU_ORTHOLOGUE AFUA_7G05090)-RELATED"/>
    <property type="match status" value="1"/>
</dbReference>
<feature type="binding site" evidence="4">
    <location>
        <position position="249"/>
    </location>
    <ligand>
        <name>substrate</name>
    </ligand>
</feature>
<accession>A0A081BP89</accession>
<evidence type="ECO:0000256" key="2">
    <source>
        <dbReference type="ARBA" id="ARBA00038358"/>
    </source>
</evidence>
<protein>
    <submittedName>
        <fullName evidence="5">Glycosyl hydrolase family 88</fullName>
    </submittedName>
</protein>
<evidence type="ECO:0000256" key="3">
    <source>
        <dbReference type="PIRSR" id="PIRSR610905-1"/>
    </source>
</evidence>
<feature type="binding site" evidence="4">
    <location>
        <position position="231"/>
    </location>
    <ligand>
        <name>substrate</name>
    </ligand>
</feature>
<dbReference type="GO" id="GO:0000272">
    <property type="term" value="P:polysaccharide catabolic process"/>
    <property type="evidence" value="ECO:0007669"/>
    <property type="project" value="TreeGrafter"/>
</dbReference>
<sequence length="395" mass="44955">MSTVATEPIRNPARFTNEPLLTKAECETAIRFILQKIDENLPVFTDKFPAPASKNNVYAAIENVDWTASFWTGMLWLAYEITGDQKYRQAAEVSLLTFYRRLDNRIGLETHDLGFLYTLSCVAAHKLTGNQTAKEYALKAADFLMVRYFDNAGIIQAWGDLNDPNQRGRMIIDCLMNLPLLYWASDMTGNRAYYDAALSHVRQAARYIVRPDASTFHTFYMDVETGAPKFGKTAQGFSDASCWARGQAWAMYGFPLSYRYVRDRELIELNHKLTSYFLNRLPEDHVCYWDLIFTEGAEERDSSAAAIAVCGLLEMTKSLPLTDPARRVYEHAAVSMIRSLAASYTSAACPNSNGILLHAVYGKPMNDGVDECCIWGDYFYFEALVRLLKDWQLYW</sequence>
<keyword evidence="6" id="KW-1185">Reference proteome</keyword>
<feature type="binding site" evidence="4">
    <location>
        <position position="245"/>
    </location>
    <ligand>
        <name>substrate</name>
    </ligand>
</feature>
<dbReference type="InterPro" id="IPR010905">
    <property type="entry name" value="Glyco_hydro_88"/>
</dbReference>
<dbReference type="InterPro" id="IPR012341">
    <property type="entry name" value="6hp_glycosidase-like_sf"/>
</dbReference>
<dbReference type="PANTHER" id="PTHR36845:SF1">
    <property type="entry name" value="HYDROLASE, PUTATIVE (AFU_ORTHOLOGUE AFUA_7G05090)-RELATED"/>
    <property type="match status" value="1"/>
</dbReference>
<dbReference type="Pfam" id="PF07470">
    <property type="entry name" value="Glyco_hydro_88"/>
    <property type="match status" value="1"/>
</dbReference>
<dbReference type="STRING" id="1499966.U14_03456"/>
<organism evidence="5 6">
    <name type="scientific">Candidatus Moduliflexus flocculans</name>
    <dbReference type="NCBI Taxonomy" id="1499966"/>
    <lineage>
        <taxon>Bacteria</taxon>
        <taxon>Candidatus Moduliflexota</taxon>
        <taxon>Candidatus Moduliflexia</taxon>
        <taxon>Candidatus Moduliflexales</taxon>
        <taxon>Candidatus Moduliflexaceae</taxon>
    </lineage>
</organism>
<dbReference type="EMBL" id="DF820458">
    <property type="protein sequence ID" value="GAK52205.1"/>
    <property type="molecule type" value="Genomic_DNA"/>
</dbReference>
<dbReference type="InterPro" id="IPR052369">
    <property type="entry name" value="UG_Glycosaminoglycan_Hydrolase"/>
</dbReference>
<proteinExistence type="inferred from homology"/>
<comment type="similarity">
    <text evidence="2">Belongs to the glycosyl hydrolase 88 family.</text>
</comment>
<evidence type="ECO:0000313" key="5">
    <source>
        <dbReference type="EMBL" id="GAK52205.1"/>
    </source>
</evidence>
<evidence type="ECO:0000256" key="4">
    <source>
        <dbReference type="PIRSR" id="PIRSR610905-2"/>
    </source>
</evidence>
<dbReference type="Proteomes" id="UP000030700">
    <property type="component" value="Unassembled WGS sequence"/>
</dbReference>
<gene>
    <name evidence="5" type="ORF">U14_03456</name>
</gene>
<reference evidence="5 6" key="1">
    <citation type="journal article" date="2015" name="PeerJ">
        <title>First genomic representation of candidate bacterial phylum KSB3 points to enhanced environmental sensing as a trigger of wastewater bulking.</title>
        <authorList>
            <person name="Sekiguchi Y."/>
            <person name="Ohashi A."/>
            <person name="Parks D.H."/>
            <person name="Yamauchi T."/>
            <person name="Tyson G.W."/>
            <person name="Hugenholtz P."/>
        </authorList>
    </citation>
    <scope>NUCLEOTIDE SEQUENCE [LARGE SCALE GENOMIC DNA]</scope>
</reference>
<dbReference type="HOGENOM" id="CLU_027158_1_1_0"/>
<dbReference type="AlphaFoldDB" id="A0A081BP89"/>
<dbReference type="Gene3D" id="1.50.10.10">
    <property type="match status" value="1"/>
</dbReference>
<dbReference type="SUPFAM" id="SSF48208">
    <property type="entry name" value="Six-hairpin glycosidases"/>
    <property type="match status" value="1"/>
</dbReference>
<dbReference type="InterPro" id="IPR008928">
    <property type="entry name" value="6-hairpin_glycosidase_sf"/>
</dbReference>
<name>A0A081BP89_9BACT</name>
<feature type="active site" description="Proton donor" evidence="3">
    <location>
        <position position="173"/>
    </location>
</feature>